<gene>
    <name evidence="2" type="ORF">Tco_1068561</name>
</gene>
<keyword evidence="1" id="KW-0472">Membrane</keyword>
<protein>
    <submittedName>
        <fullName evidence="2">Uncharacterized protein</fullName>
    </submittedName>
</protein>
<keyword evidence="3" id="KW-1185">Reference proteome</keyword>
<dbReference type="EMBL" id="BQNB010019585">
    <property type="protein sequence ID" value="GJT86844.1"/>
    <property type="molecule type" value="Genomic_DNA"/>
</dbReference>
<accession>A0ABQ5HG86</accession>
<feature type="transmembrane region" description="Helical" evidence="1">
    <location>
        <begin position="161"/>
        <end position="182"/>
    </location>
</feature>
<comment type="caution">
    <text evidence="2">The sequence shown here is derived from an EMBL/GenBank/DDBJ whole genome shotgun (WGS) entry which is preliminary data.</text>
</comment>
<reference evidence="2" key="2">
    <citation type="submission" date="2022-01" db="EMBL/GenBank/DDBJ databases">
        <authorList>
            <person name="Yamashiro T."/>
            <person name="Shiraishi A."/>
            <person name="Satake H."/>
            <person name="Nakayama K."/>
        </authorList>
    </citation>
    <scope>NUCLEOTIDE SEQUENCE</scope>
</reference>
<organism evidence="2 3">
    <name type="scientific">Tanacetum coccineum</name>
    <dbReference type="NCBI Taxonomy" id="301880"/>
    <lineage>
        <taxon>Eukaryota</taxon>
        <taxon>Viridiplantae</taxon>
        <taxon>Streptophyta</taxon>
        <taxon>Embryophyta</taxon>
        <taxon>Tracheophyta</taxon>
        <taxon>Spermatophyta</taxon>
        <taxon>Magnoliopsida</taxon>
        <taxon>eudicotyledons</taxon>
        <taxon>Gunneridae</taxon>
        <taxon>Pentapetalae</taxon>
        <taxon>asterids</taxon>
        <taxon>campanulids</taxon>
        <taxon>Asterales</taxon>
        <taxon>Asteraceae</taxon>
        <taxon>Asteroideae</taxon>
        <taxon>Anthemideae</taxon>
        <taxon>Anthemidinae</taxon>
        <taxon>Tanacetum</taxon>
    </lineage>
</organism>
<evidence type="ECO:0000313" key="3">
    <source>
        <dbReference type="Proteomes" id="UP001151760"/>
    </source>
</evidence>
<proteinExistence type="predicted"/>
<evidence type="ECO:0000256" key="1">
    <source>
        <dbReference type="SAM" id="Phobius"/>
    </source>
</evidence>
<sequence>MRILSVVLEITPNLATRAIEIPLSSPYGTIWYLFDPTPFGWCKTDAHSMNFGLRTSSRQFILHQGPRNFNEASNTWKGKPNFNWAHAQTFTSPQNGSLSTYSSNYQTKLEKALIDFDSHQEKRLSSLRTQLGQHWIRRIEAPGYGVLVELTDKTEGFLSSVLLWLVIIVAVVGVDVMVVVVVESSSVVKLLFVIT</sequence>
<dbReference type="Proteomes" id="UP001151760">
    <property type="component" value="Unassembled WGS sequence"/>
</dbReference>
<keyword evidence="1" id="KW-1133">Transmembrane helix</keyword>
<evidence type="ECO:0000313" key="2">
    <source>
        <dbReference type="EMBL" id="GJT86844.1"/>
    </source>
</evidence>
<reference evidence="2" key="1">
    <citation type="journal article" date="2022" name="Int. J. Mol. Sci.">
        <title>Draft Genome of Tanacetum Coccineum: Genomic Comparison of Closely Related Tanacetum-Family Plants.</title>
        <authorList>
            <person name="Yamashiro T."/>
            <person name="Shiraishi A."/>
            <person name="Nakayama K."/>
            <person name="Satake H."/>
        </authorList>
    </citation>
    <scope>NUCLEOTIDE SEQUENCE</scope>
</reference>
<name>A0ABQ5HG86_9ASTR</name>
<keyword evidence="1" id="KW-0812">Transmembrane</keyword>